<comment type="caution">
    <text evidence="3">The sequence shown here is derived from an EMBL/GenBank/DDBJ whole genome shotgun (WGS) entry which is preliminary data.</text>
</comment>
<dbReference type="CDD" id="cd03801">
    <property type="entry name" value="GT4_PimA-like"/>
    <property type="match status" value="1"/>
</dbReference>
<dbReference type="Proteomes" id="UP000647836">
    <property type="component" value="Unassembled WGS sequence"/>
</dbReference>
<dbReference type="Gene3D" id="3.40.50.2000">
    <property type="entry name" value="Glycogen Phosphorylase B"/>
    <property type="match status" value="2"/>
</dbReference>
<evidence type="ECO:0000259" key="2">
    <source>
        <dbReference type="Pfam" id="PF00534"/>
    </source>
</evidence>
<sequence>MINSSKKNQYIFYTGELSLKPDTAHEIHDVLCANAAANLGYSSVLIYQDKKNYSVNLLSLIYPYQPKKPGKEFIEFYDVQEKLKIAALPMPWPIDQIGGKFTNSSTVVTKYYLPVHILPHTKVVHTRDWNFVKAAVKNKVPTIYERHYFQDRKFEQDIIHSPYFKIAITQSEPIRQSLIENGMPPEKVVWLHNGFNQSFLIRQPEEAETWRQELLINGRKHLVVYSGALYPFKGVDLLIDSAKELPEIQFIITGGTEAQVQAYQQIARDKNVENVKFLGWILPRERLVSLFQAADILVHPHCAGKSADFTNPVKFFQYMAAGTPIVATEIPPLMEFKTSPLIASWCTPDNPQKLAQSIQHTLETYPRKIEGYAASIDFAQQFSWENRITKILSYIEEDRRPPILCNEQKLTEN</sequence>
<proteinExistence type="predicted"/>
<dbReference type="Pfam" id="PF00534">
    <property type="entry name" value="Glycos_transf_1"/>
    <property type="match status" value="1"/>
</dbReference>
<dbReference type="SUPFAM" id="SSF53756">
    <property type="entry name" value="UDP-Glycosyltransferase/glycogen phosphorylase"/>
    <property type="match status" value="1"/>
</dbReference>
<organism evidence="3 4">
    <name type="scientific">Nostoc cf. edaphicum LEGE 07299</name>
    <dbReference type="NCBI Taxonomy" id="2777974"/>
    <lineage>
        <taxon>Bacteria</taxon>
        <taxon>Bacillati</taxon>
        <taxon>Cyanobacteriota</taxon>
        <taxon>Cyanophyceae</taxon>
        <taxon>Nostocales</taxon>
        <taxon>Nostocaceae</taxon>
        <taxon>Nostoc</taxon>
    </lineage>
</organism>
<evidence type="ECO:0000313" key="3">
    <source>
        <dbReference type="EMBL" id="MBE9104957.1"/>
    </source>
</evidence>
<gene>
    <name evidence="3" type="ORF">IQ229_08370</name>
</gene>
<keyword evidence="4" id="KW-1185">Reference proteome</keyword>
<dbReference type="InterPro" id="IPR001296">
    <property type="entry name" value="Glyco_trans_1"/>
</dbReference>
<dbReference type="RefSeq" id="WP_194042844.1">
    <property type="nucleotide sequence ID" value="NZ_JADEXF010000208.1"/>
</dbReference>
<dbReference type="PANTHER" id="PTHR46401">
    <property type="entry name" value="GLYCOSYLTRANSFERASE WBBK-RELATED"/>
    <property type="match status" value="1"/>
</dbReference>
<dbReference type="EMBL" id="JADEXF010000208">
    <property type="protein sequence ID" value="MBE9104957.1"/>
    <property type="molecule type" value="Genomic_DNA"/>
</dbReference>
<name>A0ABR9TYU7_9NOSO</name>
<dbReference type="PANTHER" id="PTHR46401:SF2">
    <property type="entry name" value="GLYCOSYLTRANSFERASE WBBK-RELATED"/>
    <property type="match status" value="1"/>
</dbReference>
<evidence type="ECO:0000256" key="1">
    <source>
        <dbReference type="ARBA" id="ARBA00022679"/>
    </source>
</evidence>
<evidence type="ECO:0000313" key="4">
    <source>
        <dbReference type="Proteomes" id="UP000647836"/>
    </source>
</evidence>
<feature type="domain" description="Glycosyl transferase family 1" evidence="2">
    <location>
        <begin position="208"/>
        <end position="364"/>
    </location>
</feature>
<accession>A0ABR9TYU7</accession>
<reference evidence="3 4" key="1">
    <citation type="submission" date="2020-10" db="EMBL/GenBank/DDBJ databases">
        <authorList>
            <person name="Castelo-Branco R."/>
            <person name="Eusebio N."/>
            <person name="Adriana R."/>
            <person name="Vieira A."/>
            <person name="Brugerolle De Fraissinette N."/>
            <person name="Rezende De Castro R."/>
            <person name="Schneider M.P."/>
            <person name="Vasconcelos V."/>
            <person name="Leao P.N."/>
        </authorList>
    </citation>
    <scope>NUCLEOTIDE SEQUENCE [LARGE SCALE GENOMIC DNA]</scope>
    <source>
        <strain evidence="3 4">LEGE 07299</strain>
    </source>
</reference>
<protein>
    <submittedName>
        <fullName evidence="3">Glycosyltransferase</fullName>
    </submittedName>
</protein>
<keyword evidence="1" id="KW-0808">Transferase</keyword>